<dbReference type="OrthoDB" id="5510520at2"/>
<evidence type="ECO:0000313" key="3">
    <source>
        <dbReference type="Proteomes" id="UP000185544"/>
    </source>
</evidence>
<dbReference type="Proteomes" id="UP000185544">
    <property type="component" value="Chromosome"/>
</dbReference>
<proteinExistence type="predicted"/>
<protein>
    <submittedName>
        <fullName evidence="2">Uncharacterized protein</fullName>
    </submittedName>
</protein>
<evidence type="ECO:0000256" key="1">
    <source>
        <dbReference type="SAM" id="Phobius"/>
    </source>
</evidence>
<reference evidence="2 3" key="1">
    <citation type="submission" date="2016-08" db="EMBL/GenBank/DDBJ databases">
        <title>Identification and validation of antigenic proteins from Pajaroellobacter abortibovis using de-novo genome sequence assembly and reverse vaccinology.</title>
        <authorList>
            <person name="Welly B.T."/>
            <person name="Miller M.R."/>
            <person name="Stott J.L."/>
            <person name="Blanchard M.T."/>
            <person name="Islas-Trejo A.D."/>
            <person name="O'Rourke S.M."/>
            <person name="Young A.E."/>
            <person name="Medrano J.F."/>
            <person name="Van Eenennaam A.L."/>
        </authorList>
    </citation>
    <scope>NUCLEOTIDE SEQUENCE [LARGE SCALE GENOMIC DNA]</scope>
    <source>
        <strain evidence="2 3">BTF92-0548A/99-0131</strain>
    </source>
</reference>
<accession>A0A1L6MZR9</accession>
<organism evidence="2 3">
    <name type="scientific">Pajaroellobacter abortibovis</name>
    <dbReference type="NCBI Taxonomy" id="1882918"/>
    <lineage>
        <taxon>Bacteria</taxon>
        <taxon>Pseudomonadati</taxon>
        <taxon>Myxococcota</taxon>
        <taxon>Polyangia</taxon>
        <taxon>Polyangiales</taxon>
        <taxon>Polyangiaceae</taxon>
    </lineage>
</organism>
<sequence>MTLVEILIAILLVVFISASAMIGLGQLNTTRLHKSATMLRGGIRVAFTRAMTDAKSVRMVFDLDTHTAWLEEGGGRMLVQMHDKTGTGGADPVTEIEKEAVKEGEKILKGAHNTISFHPIKDLGFEDPETGEGVKHLEKGIKFRSVHIQHEVTPKTQGRAYLYFWPEGMTEEASIQLMSLDAKDSSSTLTLLVSALTGRVVLEKGAIDLKLLVEEDSTGFSFSD</sequence>
<feature type="transmembrane region" description="Helical" evidence="1">
    <location>
        <begin position="6"/>
        <end position="25"/>
    </location>
</feature>
<dbReference type="STRING" id="1882918.BCY86_04470"/>
<keyword evidence="1" id="KW-1133">Transmembrane helix</keyword>
<dbReference type="EMBL" id="CP016908">
    <property type="protein sequence ID" value="APS00885.1"/>
    <property type="molecule type" value="Genomic_DNA"/>
</dbReference>
<keyword evidence="1" id="KW-0472">Membrane</keyword>
<dbReference type="KEGG" id="pabo:BCY86_04470"/>
<dbReference type="AlphaFoldDB" id="A0A1L6MZR9"/>
<gene>
    <name evidence="2" type="ORF">BCY86_04470</name>
</gene>
<name>A0A1L6MZR9_9BACT</name>
<keyword evidence="1" id="KW-0812">Transmembrane</keyword>
<keyword evidence="3" id="KW-1185">Reference proteome</keyword>
<evidence type="ECO:0000313" key="2">
    <source>
        <dbReference type="EMBL" id="APS00885.1"/>
    </source>
</evidence>
<dbReference type="RefSeq" id="WP_075277578.1">
    <property type="nucleotide sequence ID" value="NZ_CP016908.1"/>
</dbReference>